<reference evidence="1" key="1">
    <citation type="submission" date="2020-08" db="EMBL/GenBank/DDBJ databases">
        <title>Genome public.</title>
        <authorList>
            <person name="Liu C."/>
            <person name="Sun Q."/>
        </authorList>
    </citation>
    <scope>NUCLEOTIDE SEQUENCE</scope>
    <source>
        <strain evidence="1">NSJ-33</strain>
    </source>
</reference>
<organism evidence="1 2">
    <name type="scientific">Fumia xinanensis</name>
    <dbReference type="NCBI Taxonomy" id="2763659"/>
    <lineage>
        <taxon>Bacteria</taxon>
        <taxon>Bacillati</taxon>
        <taxon>Bacillota</taxon>
        <taxon>Clostridia</taxon>
        <taxon>Eubacteriales</taxon>
        <taxon>Oscillospiraceae</taxon>
        <taxon>Fumia</taxon>
    </lineage>
</organism>
<keyword evidence="2" id="KW-1185">Reference proteome</keyword>
<evidence type="ECO:0000313" key="2">
    <source>
        <dbReference type="Proteomes" id="UP000610760"/>
    </source>
</evidence>
<evidence type="ECO:0000313" key="1">
    <source>
        <dbReference type="EMBL" id="MBC8559989.1"/>
    </source>
</evidence>
<accession>A0A926E4J1</accession>
<name>A0A926E4J1_9FIRM</name>
<dbReference type="RefSeq" id="WP_249294956.1">
    <property type="nucleotide sequence ID" value="NZ_JACRSV010000002.1"/>
</dbReference>
<dbReference type="EMBL" id="JACRSV010000002">
    <property type="protein sequence ID" value="MBC8559989.1"/>
    <property type="molecule type" value="Genomic_DNA"/>
</dbReference>
<gene>
    <name evidence="1" type="primary">yunB</name>
    <name evidence="1" type="ORF">H8710_07920</name>
</gene>
<dbReference type="NCBIfam" id="TIGR02832">
    <property type="entry name" value="spo_yunB"/>
    <property type="match status" value="1"/>
</dbReference>
<protein>
    <submittedName>
        <fullName evidence="1">Sporulation protein YunB</fullName>
    </submittedName>
</protein>
<dbReference type="InterPro" id="IPR014197">
    <property type="entry name" value="Sporulation_prot_YunB"/>
</dbReference>
<comment type="caution">
    <text evidence="1">The sequence shown here is derived from an EMBL/GenBank/DDBJ whole genome shotgun (WGS) entry which is preliminary data.</text>
</comment>
<dbReference type="PIRSF" id="PIRSF021383">
    <property type="entry name" value="YunB"/>
    <property type="match status" value="1"/>
</dbReference>
<proteinExistence type="predicted"/>
<sequence length="228" mass="25347">MRRKQKHKRKLRPGTFLFILFVLMLLAAFIYAGNQFRQEVGEMAEYRSKIAAVKVVNDSIMEVMAEHPDLHLIDVVKDAQGQVVSIETDIQQISAVKTGVTDKILTKLKELSRDSIKIPLGNLTGNGFLSARGPNIDCRFIPVGSIEIKTLSKFEACGINQTRHQIVVSVETEISAVTSFKSVRVKVPTDFVLAETVIVGSVPENYTQVLTSDRELISEINDYKAGVQ</sequence>
<dbReference type="Proteomes" id="UP000610760">
    <property type="component" value="Unassembled WGS sequence"/>
</dbReference>
<dbReference type="AlphaFoldDB" id="A0A926E4J1"/>
<dbReference type="Pfam" id="PF09560">
    <property type="entry name" value="Spore_YunB"/>
    <property type="match status" value="1"/>
</dbReference>